<comment type="caution">
    <text evidence="13">The sequence shown here is derived from an EMBL/GenBank/DDBJ whole genome shotgun (WGS) entry which is preliminary data.</text>
</comment>
<dbReference type="GO" id="GO:0004518">
    <property type="term" value="F:nuclease activity"/>
    <property type="evidence" value="ECO:0007669"/>
    <property type="project" value="UniProtKB-KW"/>
</dbReference>
<evidence type="ECO:0000256" key="4">
    <source>
        <dbReference type="ARBA" id="ARBA00022722"/>
    </source>
</evidence>
<dbReference type="Pfam" id="PF03372">
    <property type="entry name" value="Exo_endo_phos"/>
    <property type="match status" value="1"/>
</dbReference>
<dbReference type="AlphaFoldDB" id="A0A5Q4BAS9"/>
<evidence type="ECO:0000256" key="2">
    <source>
        <dbReference type="ARBA" id="ARBA00001946"/>
    </source>
</evidence>
<dbReference type="InterPro" id="IPR036691">
    <property type="entry name" value="Endo/exonu/phosph_ase_sf"/>
</dbReference>
<proteinExistence type="predicted"/>
<dbReference type="GO" id="GO:0003697">
    <property type="term" value="F:single-stranded DNA binding"/>
    <property type="evidence" value="ECO:0007669"/>
    <property type="project" value="TreeGrafter"/>
</dbReference>
<evidence type="ECO:0000256" key="5">
    <source>
        <dbReference type="ARBA" id="ARBA00022723"/>
    </source>
</evidence>
<evidence type="ECO:0000256" key="11">
    <source>
        <dbReference type="SAM" id="MobiDB-lite"/>
    </source>
</evidence>
<evidence type="ECO:0000259" key="12">
    <source>
        <dbReference type="Pfam" id="PF03372"/>
    </source>
</evidence>
<feature type="domain" description="Endonuclease/exonuclease/phosphatase" evidence="12">
    <location>
        <begin position="54"/>
        <end position="325"/>
    </location>
</feature>
<comment type="subcellular location">
    <subcellularLocation>
        <location evidence="3">Nucleus</location>
        <location evidence="3">PML body</location>
    </subcellularLocation>
</comment>
<keyword evidence="4" id="KW-0540">Nuclease</keyword>
<feature type="compositionally biased region" description="Polar residues" evidence="11">
    <location>
        <begin position="7"/>
        <end position="17"/>
    </location>
</feature>
<evidence type="ECO:0000256" key="7">
    <source>
        <dbReference type="ARBA" id="ARBA00022801"/>
    </source>
</evidence>
<evidence type="ECO:0000256" key="9">
    <source>
        <dbReference type="ARBA" id="ARBA00023204"/>
    </source>
</evidence>
<dbReference type="CDD" id="cd09080">
    <property type="entry name" value="TDP2"/>
    <property type="match status" value="1"/>
</dbReference>
<name>A0A5Q4BAS9_9PEZI</name>
<keyword evidence="10" id="KW-0539">Nucleus</keyword>
<keyword evidence="9" id="KW-0234">DNA repair</keyword>
<keyword evidence="8" id="KW-0460">Magnesium</keyword>
<accession>A0A5Q4BAS9</accession>
<dbReference type="GO" id="GO:0005737">
    <property type="term" value="C:cytoplasm"/>
    <property type="evidence" value="ECO:0007669"/>
    <property type="project" value="TreeGrafter"/>
</dbReference>
<dbReference type="GO" id="GO:0006302">
    <property type="term" value="P:double-strand break repair"/>
    <property type="evidence" value="ECO:0007669"/>
    <property type="project" value="TreeGrafter"/>
</dbReference>
<keyword evidence="7" id="KW-0378">Hydrolase</keyword>
<evidence type="ECO:0000256" key="10">
    <source>
        <dbReference type="ARBA" id="ARBA00023242"/>
    </source>
</evidence>
<dbReference type="InterPro" id="IPR005135">
    <property type="entry name" value="Endo/exonuclease/phosphatase"/>
</dbReference>
<dbReference type="GO" id="GO:0046872">
    <property type="term" value="F:metal ion binding"/>
    <property type="evidence" value="ECO:0007669"/>
    <property type="project" value="UniProtKB-KW"/>
</dbReference>
<evidence type="ECO:0000256" key="8">
    <source>
        <dbReference type="ARBA" id="ARBA00022842"/>
    </source>
</evidence>
<protein>
    <recommendedName>
        <fullName evidence="12">Endonuclease/exonuclease/phosphatase domain-containing protein</fullName>
    </recommendedName>
</protein>
<evidence type="ECO:0000256" key="6">
    <source>
        <dbReference type="ARBA" id="ARBA00022763"/>
    </source>
</evidence>
<organism evidence="13 14">
    <name type="scientific">Colletotrichum shisoi</name>
    <dbReference type="NCBI Taxonomy" id="2078593"/>
    <lineage>
        <taxon>Eukaryota</taxon>
        <taxon>Fungi</taxon>
        <taxon>Dikarya</taxon>
        <taxon>Ascomycota</taxon>
        <taxon>Pezizomycotina</taxon>
        <taxon>Sordariomycetes</taxon>
        <taxon>Hypocreomycetidae</taxon>
        <taxon>Glomerellales</taxon>
        <taxon>Glomerellaceae</taxon>
        <taxon>Colletotrichum</taxon>
        <taxon>Colletotrichum destructivum species complex</taxon>
    </lineage>
</organism>
<dbReference type="PANTHER" id="PTHR15822:SF4">
    <property type="entry name" value="TYROSYL-DNA PHOSPHODIESTERASE 2"/>
    <property type="match status" value="1"/>
</dbReference>
<dbReference type="PANTHER" id="PTHR15822">
    <property type="entry name" value="TRAF AND TNF RECEPTOR-ASSOCIATED PROTEIN"/>
    <property type="match status" value="1"/>
</dbReference>
<sequence>MQDPDETNLSPNEQSWQEYDERAETWAPVPSADETTLPKGPEEPVGVGRSLVLATWNVNYVGPRPGARLGAIFSHIVDHAPPADMIFLQEVSRPMIGSLLCRDEVRRGWYSSERDSVNWTSAFATVILLSKARFGPAGTSSPFAILGRLSRIRYPSAMRRDALCGDIFVPAKRAANSSSQPPYIRVRLVNVHLESKSLPECASYRAGQLSAAASMLHETVHGLVAGDFNPVDPRDETVIEDNGLQDAWTKLRGGEAGWTWGVDGRARYPASRMDKVATLGLTPLHIEVMHPRKLPVPGLSAPVATSNHFDFGDSKTQGTTAWSDHSGLKFTFELYGDESG</sequence>
<gene>
    <name evidence="13" type="ORF">CSHISOI_11407</name>
</gene>
<evidence type="ECO:0000256" key="1">
    <source>
        <dbReference type="ARBA" id="ARBA00001936"/>
    </source>
</evidence>
<evidence type="ECO:0000313" key="13">
    <source>
        <dbReference type="EMBL" id="TQN64013.1"/>
    </source>
</evidence>
<dbReference type="InterPro" id="IPR051547">
    <property type="entry name" value="TDP2-like"/>
</dbReference>
<evidence type="ECO:0000256" key="3">
    <source>
        <dbReference type="ARBA" id="ARBA00004322"/>
    </source>
</evidence>
<dbReference type="Proteomes" id="UP000326340">
    <property type="component" value="Unassembled WGS sequence"/>
</dbReference>
<keyword evidence="6" id="KW-0227">DNA damage</keyword>
<comment type="cofactor">
    <cofactor evidence="2">
        <name>Mg(2+)</name>
        <dbReference type="ChEBI" id="CHEBI:18420"/>
    </cofactor>
</comment>
<feature type="region of interest" description="Disordered" evidence="11">
    <location>
        <begin position="1"/>
        <end position="44"/>
    </location>
</feature>
<dbReference type="GO" id="GO:0070260">
    <property type="term" value="F:5'-tyrosyl-DNA phosphodiesterase activity"/>
    <property type="evidence" value="ECO:0007669"/>
    <property type="project" value="TreeGrafter"/>
</dbReference>
<reference evidence="13 14" key="1">
    <citation type="journal article" date="2019" name="Sci. Rep.">
        <title>Colletotrichum shisoi sp. nov., an anthracnose pathogen of Perilla frutescens in Japan: molecular phylogenetic, morphological and genomic evidence.</title>
        <authorList>
            <person name="Gan P."/>
            <person name="Tsushima A."/>
            <person name="Hiroyama R."/>
            <person name="Narusaka M."/>
            <person name="Takano Y."/>
            <person name="Narusaka Y."/>
            <person name="Kawaradani M."/>
            <person name="Damm U."/>
            <person name="Shirasu K."/>
        </authorList>
    </citation>
    <scope>NUCLEOTIDE SEQUENCE [LARGE SCALE GENOMIC DNA]</scope>
    <source>
        <strain evidence="13 14">PG-2018a</strain>
    </source>
</reference>
<dbReference type="OrthoDB" id="9975959at2759"/>
<dbReference type="SUPFAM" id="SSF56219">
    <property type="entry name" value="DNase I-like"/>
    <property type="match status" value="1"/>
</dbReference>
<keyword evidence="14" id="KW-1185">Reference proteome</keyword>
<comment type="cofactor">
    <cofactor evidence="1">
        <name>Mn(2+)</name>
        <dbReference type="ChEBI" id="CHEBI:29035"/>
    </cofactor>
</comment>
<dbReference type="Gene3D" id="3.60.10.10">
    <property type="entry name" value="Endonuclease/exonuclease/phosphatase"/>
    <property type="match status" value="1"/>
</dbReference>
<evidence type="ECO:0000313" key="14">
    <source>
        <dbReference type="Proteomes" id="UP000326340"/>
    </source>
</evidence>
<keyword evidence="5" id="KW-0479">Metal-binding</keyword>
<dbReference type="EMBL" id="PUHP01003060">
    <property type="protein sequence ID" value="TQN64013.1"/>
    <property type="molecule type" value="Genomic_DNA"/>
</dbReference>